<feature type="chain" id="PRO_5008983039" description="Outer-membrane lipoprotein carrier protein" evidence="10">
    <location>
        <begin position="23"/>
        <end position="219"/>
    </location>
</feature>
<dbReference type="Pfam" id="PF03548">
    <property type="entry name" value="LolA"/>
    <property type="match status" value="1"/>
</dbReference>
<feature type="signal peptide" evidence="10">
    <location>
        <begin position="1"/>
        <end position="22"/>
    </location>
</feature>
<dbReference type="RefSeq" id="WP_022968661.1">
    <property type="nucleotide sequence ID" value="NZ_ATVD01000002.1"/>
</dbReference>
<dbReference type="PATRIC" id="fig|1121015.4.peg.71"/>
<keyword evidence="7 10" id="KW-0574">Periplasm</keyword>
<evidence type="ECO:0000256" key="8">
    <source>
        <dbReference type="ARBA" id="ARBA00022927"/>
    </source>
</evidence>
<gene>
    <name evidence="10" type="primary">lolA</name>
    <name evidence="11" type="ORF">N789_00355</name>
</gene>
<dbReference type="SUPFAM" id="SSF89392">
    <property type="entry name" value="Prokaryotic lipoproteins and lipoprotein localization factors"/>
    <property type="match status" value="1"/>
</dbReference>
<dbReference type="eggNOG" id="COG2834">
    <property type="taxonomic scope" value="Bacteria"/>
</dbReference>
<keyword evidence="8 10" id="KW-0653">Protein transport</keyword>
<dbReference type="HAMAP" id="MF_00240">
    <property type="entry name" value="LolA"/>
    <property type="match status" value="1"/>
</dbReference>
<evidence type="ECO:0000313" key="11">
    <source>
        <dbReference type="EMBL" id="KFN44490.1"/>
    </source>
</evidence>
<dbReference type="NCBIfam" id="TIGR00547">
    <property type="entry name" value="lolA"/>
    <property type="match status" value="1"/>
</dbReference>
<evidence type="ECO:0000256" key="10">
    <source>
        <dbReference type="HAMAP-Rule" id="MF_00240"/>
    </source>
</evidence>
<dbReference type="PANTHER" id="PTHR35869:SF1">
    <property type="entry name" value="OUTER-MEMBRANE LIPOPROTEIN CARRIER PROTEIN"/>
    <property type="match status" value="1"/>
</dbReference>
<evidence type="ECO:0000256" key="6">
    <source>
        <dbReference type="ARBA" id="ARBA00022729"/>
    </source>
</evidence>
<dbReference type="GO" id="GO:0030288">
    <property type="term" value="C:outer membrane-bounded periplasmic space"/>
    <property type="evidence" value="ECO:0007669"/>
    <property type="project" value="TreeGrafter"/>
</dbReference>
<evidence type="ECO:0000313" key="12">
    <source>
        <dbReference type="Proteomes" id="UP000029385"/>
    </source>
</evidence>
<dbReference type="Proteomes" id="UP000029385">
    <property type="component" value="Unassembled WGS sequence"/>
</dbReference>
<comment type="similarity">
    <text evidence="2 10">Belongs to the LolA family.</text>
</comment>
<dbReference type="STRING" id="1121015.GCA_000420545_01017"/>
<dbReference type="InterPro" id="IPR004564">
    <property type="entry name" value="OM_lipoprot_carrier_LolA-like"/>
</dbReference>
<evidence type="ECO:0000256" key="9">
    <source>
        <dbReference type="ARBA" id="ARBA00023186"/>
    </source>
</evidence>
<dbReference type="Gene3D" id="2.50.20.10">
    <property type="entry name" value="Lipoprotein localisation LolA/LolB/LppX"/>
    <property type="match status" value="1"/>
</dbReference>
<dbReference type="AlphaFoldDB" id="A0A091BJJ2"/>
<evidence type="ECO:0000256" key="2">
    <source>
        <dbReference type="ARBA" id="ARBA00007615"/>
    </source>
</evidence>
<keyword evidence="9 10" id="KW-0143">Chaperone</keyword>
<keyword evidence="12" id="KW-1185">Reference proteome</keyword>
<dbReference type="InterPro" id="IPR018323">
    <property type="entry name" value="OM_lipoprot_carrier_LolA_Pbac"/>
</dbReference>
<comment type="subcellular location">
    <subcellularLocation>
        <location evidence="1 10">Periplasm</location>
    </subcellularLocation>
</comment>
<reference evidence="11 12" key="1">
    <citation type="submission" date="2013-09" db="EMBL/GenBank/DDBJ databases">
        <title>Genome sequencing of Arenimonas oryziterrae.</title>
        <authorList>
            <person name="Chen F."/>
            <person name="Wang G."/>
        </authorList>
    </citation>
    <scope>NUCLEOTIDE SEQUENCE [LARGE SCALE GENOMIC DNA]</scope>
    <source>
        <strain evidence="11 12">YC6267</strain>
    </source>
</reference>
<dbReference type="OrthoDB" id="9787361at2"/>
<protein>
    <recommendedName>
        <fullName evidence="4 10">Outer-membrane lipoprotein carrier protein</fullName>
    </recommendedName>
</protein>
<dbReference type="InterPro" id="IPR029046">
    <property type="entry name" value="LolA/LolB/LppX"/>
</dbReference>
<evidence type="ECO:0000256" key="5">
    <source>
        <dbReference type="ARBA" id="ARBA00022448"/>
    </source>
</evidence>
<name>A0A091BJJ2_9GAMM</name>
<evidence type="ECO:0000256" key="3">
    <source>
        <dbReference type="ARBA" id="ARBA00011245"/>
    </source>
</evidence>
<organism evidence="11 12">
    <name type="scientific">Arenimonas oryziterrae DSM 21050 = YC6267</name>
    <dbReference type="NCBI Taxonomy" id="1121015"/>
    <lineage>
        <taxon>Bacteria</taxon>
        <taxon>Pseudomonadati</taxon>
        <taxon>Pseudomonadota</taxon>
        <taxon>Gammaproteobacteria</taxon>
        <taxon>Lysobacterales</taxon>
        <taxon>Lysobacteraceae</taxon>
        <taxon>Arenimonas</taxon>
    </lineage>
</organism>
<dbReference type="GO" id="GO:0042953">
    <property type="term" value="P:lipoprotein transport"/>
    <property type="evidence" value="ECO:0007669"/>
    <property type="project" value="InterPro"/>
</dbReference>
<evidence type="ECO:0000256" key="4">
    <source>
        <dbReference type="ARBA" id="ARBA00014035"/>
    </source>
</evidence>
<dbReference type="GO" id="GO:0044874">
    <property type="term" value="P:lipoprotein localization to outer membrane"/>
    <property type="evidence" value="ECO:0007669"/>
    <property type="project" value="UniProtKB-UniRule"/>
</dbReference>
<evidence type="ECO:0000256" key="7">
    <source>
        <dbReference type="ARBA" id="ARBA00022764"/>
    </source>
</evidence>
<sequence precursor="true">MNTVVKPLLCFALLSLSTLAHAGGREQLTAFTKGLKGLSAHFSQQVTDPSGRVTEKSAGTVQLSAPRLFRWETATPAKQLIVADGDHIWIYDPELEQVTVRKQSFEEQGSPLTVLIDPTELDRQFKTSDGGKAGGLEWLVLTPKKPDEAPFEQARLGFGAKGLVRMEFRDSLGQRTVIGFSGWARNPRFPAGAFKFTPPKGADVVGEVGESAQVTPLRD</sequence>
<accession>A0A091BJJ2</accession>
<proteinExistence type="inferred from homology"/>
<comment type="function">
    <text evidence="10">Participates in the translocation of lipoproteins from the inner membrane to the outer membrane. Only forms a complex with a lipoprotein if the residue after the N-terminal Cys is not an aspartate (The Asp acts as a targeting signal to indicate that the lipoprotein should stay in the inner membrane).</text>
</comment>
<comment type="subunit">
    <text evidence="3 10">Monomer.</text>
</comment>
<dbReference type="PANTHER" id="PTHR35869">
    <property type="entry name" value="OUTER-MEMBRANE LIPOPROTEIN CARRIER PROTEIN"/>
    <property type="match status" value="1"/>
</dbReference>
<keyword evidence="5 10" id="KW-0813">Transport</keyword>
<evidence type="ECO:0000256" key="1">
    <source>
        <dbReference type="ARBA" id="ARBA00004418"/>
    </source>
</evidence>
<comment type="caution">
    <text evidence="11">The sequence shown here is derived from an EMBL/GenBank/DDBJ whole genome shotgun (WGS) entry which is preliminary data.</text>
</comment>
<keyword evidence="6 10" id="KW-0732">Signal</keyword>
<dbReference type="EMBL" id="AVCI01000001">
    <property type="protein sequence ID" value="KFN44490.1"/>
    <property type="molecule type" value="Genomic_DNA"/>
</dbReference>
<dbReference type="CDD" id="cd16325">
    <property type="entry name" value="LolA"/>
    <property type="match status" value="1"/>
</dbReference>